<feature type="transmembrane region" description="Helical" evidence="1">
    <location>
        <begin position="207"/>
        <end position="227"/>
    </location>
</feature>
<feature type="transmembrane region" description="Helical" evidence="1">
    <location>
        <begin position="248"/>
        <end position="273"/>
    </location>
</feature>
<sequence length="316" mass="36301">MQFEIEIIKWLQQFRTSFLDFLFEFITYFGEEMIVIALLGFIYWVINKDIGKRLAMTVFVSIGINSMLKVLIARPRPFQVDDSISNLRPETSSSYAMPSGHTQTAGTTFFGLAYFFKKKYLIISAILITLLVGFSRLYIGVHYLSDVVVGAILSLIIVYVFNYFLTKTLHPSKVYRSVGYIAFLAYILFIIIYGIKSNSDQFFDGNLFYYNLETISKMIGALIGFIIGIEIEEKYVNFSHHKNLTHNIIRFILGLAIVMIIRVFLSFIFSMIIDTSDLTDLSILSVLAVLLDFIRYALMVIVAIGLYPLLFKKFNF</sequence>
<evidence type="ECO:0000313" key="4">
    <source>
        <dbReference type="Proteomes" id="UP000512167"/>
    </source>
</evidence>
<keyword evidence="1" id="KW-1133">Transmembrane helix</keyword>
<evidence type="ECO:0000256" key="1">
    <source>
        <dbReference type="SAM" id="Phobius"/>
    </source>
</evidence>
<dbReference type="EMBL" id="CP051151">
    <property type="protein sequence ID" value="QLY40136.1"/>
    <property type="molecule type" value="Genomic_DNA"/>
</dbReference>
<gene>
    <name evidence="3" type="ORF">HF295_04360</name>
</gene>
<dbReference type="InterPro" id="IPR000326">
    <property type="entry name" value="PAP2/HPO"/>
</dbReference>
<evidence type="ECO:0000313" key="3">
    <source>
        <dbReference type="EMBL" id="QLY40136.1"/>
    </source>
</evidence>
<organism evidence="3 4">
    <name type="scientific">Hujiaoplasma nucleasis</name>
    <dbReference type="NCBI Taxonomy" id="2725268"/>
    <lineage>
        <taxon>Bacteria</taxon>
        <taxon>Bacillati</taxon>
        <taxon>Mycoplasmatota</taxon>
        <taxon>Mollicutes</taxon>
        <taxon>Candidatus Izemoplasmatales</taxon>
        <taxon>Hujiaoplasmataceae</taxon>
        <taxon>Hujiaoplasma</taxon>
    </lineage>
</organism>
<dbReference type="Pfam" id="PF01569">
    <property type="entry name" value="PAP2"/>
    <property type="match status" value="1"/>
</dbReference>
<dbReference type="InterPro" id="IPR036938">
    <property type="entry name" value="PAP2/HPO_sf"/>
</dbReference>
<proteinExistence type="predicted"/>
<dbReference type="PANTHER" id="PTHR14969">
    <property type="entry name" value="SPHINGOSINE-1-PHOSPHATE PHOSPHOHYDROLASE"/>
    <property type="match status" value="1"/>
</dbReference>
<evidence type="ECO:0000259" key="2">
    <source>
        <dbReference type="SMART" id="SM00014"/>
    </source>
</evidence>
<feature type="domain" description="Phosphatidic acid phosphatase type 2/haloperoxidase" evidence="2">
    <location>
        <begin position="49"/>
        <end position="162"/>
    </location>
</feature>
<dbReference type="PANTHER" id="PTHR14969:SF13">
    <property type="entry name" value="AT30094P"/>
    <property type="match status" value="1"/>
</dbReference>
<dbReference type="SMART" id="SM00014">
    <property type="entry name" value="acidPPc"/>
    <property type="match status" value="1"/>
</dbReference>
<name>A0A7L6N1J5_9MOLU</name>
<keyword evidence="4" id="KW-1185">Reference proteome</keyword>
<feature type="transmembrane region" description="Helical" evidence="1">
    <location>
        <begin position="293"/>
        <end position="311"/>
    </location>
</feature>
<dbReference type="SUPFAM" id="SSF48317">
    <property type="entry name" value="Acid phosphatase/Vanadium-dependent haloperoxidase"/>
    <property type="match status" value="1"/>
</dbReference>
<feature type="transmembrane region" description="Helical" evidence="1">
    <location>
        <begin position="120"/>
        <end position="141"/>
    </location>
</feature>
<keyword evidence="1" id="KW-0812">Transmembrane</keyword>
<feature type="transmembrane region" description="Helical" evidence="1">
    <location>
        <begin position="21"/>
        <end position="46"/>
    </location>
</feature>
<dbReference type="Gene3D" id="1.20.144.10">
    <property type="entry name" value="Phosphatidic acid phosphatase type 2/haloperoxidase"/>
    <property type="match status" value="1"/>
</dbReference>
<feature type="transmembrane region" description="Helical" evidence="1">
    <location>
        <begin position="177"/>
        <end position="195"/>
    </location>
</feature>
<feature type="transmembrane region" description="Helical" evidence="1">
    <location>
        <begin position="147"/>
        <end position="165"/>
    </location>
</feature>
<keyword evidence="1" id="KW-0472">Membrane</keyword>
<dbReference type="Proteomes" id="UP000512167">
    <property type="component" value="Chromosome"/>
</dbReference>
<accession>A0A7L6N1J5</accession>
<protein>
    <submittedName>
        <fullName evidence="3">Phosphatase PAP2 family protein</fullName>
    </submittedName>
</protein>
<dbReference type="CDD" id="cd03392">
    <property type="entry name" value="PAP2_like_2"/>
    <property type="match status" value="1"/>
</dbReference>
<reference evidence="3 4" key="1">
    <citation type="submission" date="2020-04" db="EMBL/GenBank/DDBJ databases">
        <authorList>
            <person name="Zheng R.K."/>
            <person name="Sun C.M."/>
        </authorList>
    </citation>
    <scope>NUCLEOTIDE SEQUENCE [LARGE SCALE GENOMIC DNA]</scope>
    <source>
        <strain evidence="4">zrk29</strain>
    </source>
</reference>
<dbReference type="KEGG" id="tbk:HF295_04360"/>
<dbReference type="AlphaFoldDB" id="A0A7L6N1J5"/>
<dbReference type="RefSeq" id="WP_312030959.1">
    <property type="nucleotide sequence ID" value="NZ_CP051151.1"/>
</dbReference>